<feature type="domain" description="Transglycosylase SLT" evidence="3">
    <location>
        <begin position="49"/>
        <end position="337"/>
    </location>
</feature>
<dbReference type="PANTHER" id="PTHR30163">
    <property type="entry name" value="MEMBRANE-BOUND LYTIC MUREIN TRANSGLYCOSYLASE B"/>
    <property type="match status" value="1"/>
</dbReference>
<dbReference type="EMBL" id="JAKREW010000025">
    <property type="protein sequence ID" value="MCG7507518.1"/>
    <property type="molecule type" value="Genomic_DNA"/>
</dbReference>
<dbReference type="Gene3D" id="1.10.8.350">
    <property type="entry name" value="Bacterial muramidase"/>
    <property type="match status" value="1"/>
</dbReference>
<dbReference type="InterPro" id="IPR036366">
    <property type="entry name" value="PGBDSf"/>
</dbReference>
<name>A0ABS9QJA9_9HYPH</name>
<proteinExistence type="predicted"/>
<dbReference type="InterPro" id="IPR002477">
    <property type="entry name" value="Peptidoglycan-bd-like"/>
</dbReference>
<evidence type="ECO:0000259" key="3">
    <source>
        <dbReference type="Pfam" id="PF13406"/>
    </source>
</evidence>
<organism evidence="4 5">
    <name type="scientific">Mesorhizobium retamae</name>
    <dbReference type="NCBI Taxonomy" id="2912854"/>
    <lineage>
        <taxon>Bacteria</taxon>
        <taxon>Pseudomonadati</taxon>
        <taxon>Pseudomonadota</taxon>
        <taxon>Alphaproteobacteria</taxon>
        <taxon>Hyphomicrobiales</taxon>
        <taxon>Phyllobacteriaceae</taxon>
        <taxon>Mesorhizobium</taxon>
    </lineage>
</organism>
<evidence type="ECO:0000259" key="2">
    <source>
        <dbReference type="Pfam" id="PF01471"/>
    </source>
</evidence>
<keyword evidence="1" id="KW-0732">Signal</keyword>
<feature type="domain" description="Peptidoglycan binding-like" evidence="2">
    <location>
        <begin position="358"/>
        <end position="412"/>
    </location>
</feature>
<feature type="chain" id="PRO_5046466612" evidence="1">
    <location>
        <begin position="23"/>
        <end position="412"/>
    </location>
</feature>
<dbReference type="Proteomes" id="UP001201701">
    <property type="component" value="Unassembled WGS sequence"/>
</dbReference>
<evidence type="ECO:0000313" key="4">
    <source>
        <dbReference type="EMBL" id="MCG7507518.1"/>
    </source>
</evidence>
<protein>
    <submittedName>
        <fullName evidence="4">Lytic murein transglycosylase</fullName>
    </submittedName>
</protein>
<evidence type="ECO:0000256" key="1">
    <source>
        <dbReference type="SAM" id="SignalP"/>
    </source>
</evidence>
<dbReference type="SUPFAM" id="SSF53955">
    <property type="entry name" value="Lysozyme-like"/>
    <property type="match status" value="1"/>
</dbReference>
<dbReference type="InterPro" id="IPR011970">
    <property type="entry name" value="MltB_2"/>
</dbReference>
<dbReference type="InterPro" id="IPR036365">
    <property type="entry name" value="PGBD-like_sf"/>
</dbReference>
<dbReference type="InterPro" id="IPR023346">
    <property type="entry name" value="Lysozyme-like_dom_sf"/>
</dbReference>
<comment type="caution">
    <text evidence="4">The sequence shown here is derived from an EMBL/GenBank/DDBJ whole genome shotgun (WGS) entry which is preliminary data.</text>
</comment>
<dbReference type="InterPro" id="IPR043426">
    <property type="entry name" value="MltB-like"/>
</dbReference>
<dbReference type="RefSeq" id="WP_239368742.1">
    <property type="nucleotide sequence ID" value="NZ_JAKREW010000025.1"/>
</dbReference>
<dbReference type="Pfam" id="PF13406">
    <property type="entry name" value="SLT_2"/>
    <property type="match status" value="1"/>
</dbReference>
<feature type="signal peptide" evidence="1">
    <location>
        <begin position="1"/>
        <end position="22"/>
    </location>
</feature>
<dbReference type="PANTHER" id="PTHR30163:SF8">
    <property type="entry name" value="LYTIC MUREIN TRANSGLYCOSYLASE"/>
    <property type="match status" value="1"/>
</dbReference>
<sequence>MRLRSSLIAALLPVLVATSAMAQQSAPADQQPAATPALDPTAAPCGGDFDAWKQGVADEARAAGVGEAGLDALAAATFDTRVLARDRAQGVFSQTFTQFSGRMISAYRLKQGTTMLQKYGSVFARAQQEFGVQPAIVTAFWALETDFGAVQGDFNTLNALVTLSNDCRRPAVFRRQIVPLLKLIDRGDLPADVKGAWAGEIGQTQMLPIDYLEDSVDGDGDGKVDLRNSAPDVIMTTAKKLQLKGWKRDQPWVQEVRLPDTLPWEQTARTNKMAISQWNQWGVTNPDGSPLVDNGLKAGLALPMGRKGPAFLTYDNFDVYIEWNQSFTYALTAAVMATRFAGAPTYDPRNPEPGLSIEQMKELQTKLEARGYDVGKVDGILGTNTRDAVRKEQVRLGIPADGWPTPELLGKL</sequence>
<keyword evidence="5" id="KW-1185">Reference proteome</keyword>
<dbReference type="Gene3D" id="1.10.530.10">
    <property type="match status" value="1"/>
</dbReference>
<gene>
    <name evidence="4" type="ORF">L4923_20995</name>
</gene>
<dbReference type="Gene3D" id="1.10.101.10">
    <property type="entry name" value="PGBD-like superfamily/PGBD"/>
    <property type="match status" value="1"/>
</dbReference>
<dbReference type="InterPro" id="IPR031304">
    <property type="entry name" value="SLT_2"/>
</dbReference>
<evidence type="ECO:0000313" key="5">
    <source>
        <dbReference type="Proteomes" id="UP001201701"/>
    </source>
</evidence>
<dbReference type="NCBIfam" id="TIGR02283">
    <property type="entry name" value="MltB_2"/>
    <property type="match status" value="1"/>
</dbReference>
<reference evidence="4 5" key="1">
    <citation type="submission" date="2022-02" db="EMBL/GenBank/DDBJ databases">
        <title>Draft genome sequence of Mezorhizobium retamae strain IRAMC:0171 isolated from Retama raetam nodules.</title>
        <authorList>
            <person name="Bengaied R."/>
            <person name="Sbissi I."/>
            <person name="Huber K."/>
            <person name="Ghodbane F."/>
            <person name="Nouioui I."/>
            <person name="Tarhouni M."/>
            <person name="Gtari M."/>
        </authorList>
    </citation>
    <scope>NUCLEOTIDE SEQUENCE [LARGE SCALE GENOMIC DNA]</scope>
    <source>
        <strain evidence="4 5">IRAMC:0171</strain>
    </source>
</reference>
<dbReference type="SUPFAM" id="SSF47090">
    <property type="entry name" value="PGBD-like"/>
    <property type="match status" value="1"/>
</dbReference>
<accession>A0ABS9QJA9</accession>
<dbReference type="Pfam" id="PF01471">
    <property type="entry name" value="PG_binding_1"/>
    <property type="match status" value="1"/>
</dbReference>